<keyword evidence="3" id="KW-1185">Reference proteome</keyword>
<dbReference type="SFLD" id="SFLDG01212">
    <property type="entry name" value="Phytoene_synthase_like"/>
    <property type="match status" value="1"/>
</dbReference>
<evidence type="ECO:0000256" key="1">
    <source>
        <dbReference type="ARBA" id="ARBA00022679"/>
    </source>
</evidence>
<dbReference type="EMBL" id="STGT01000002">
    <property type="protein sequence ID" value="THV15033.1"/>
    <property type="molecule type" value="Genomic_DNA"/>
</dbReference>
<dbReference type="Gene3D" id="1.10.600.10">
    <property type="entry name" value="Farnesyl Diphosphate Synthase"/>
    <property type="match status" value="1"/>
</dbReference>
<dbReference type="InterPro" id="IPR019845">
    <property type="entry name" value="Squalene/phytoene_synthase_CS"/>
</dbReference>
<dbReference type="PROSITE" id="PS01045">
    <property type="entry name" value="SQUALEN_PHYTOEN_SYN_2"/>
    <property type="match status" value="1"/>
</dbReference>
<dbReference type="PANTHER" id="PTHR31480">
    <property type="entry name" value="BIFUNCTIONAL LYCOPENE CYCLASE/PHYTOENE SYNTHASE"/>
    <property type="match status" value="1"/>
</dbReference>
<dbReference type="Proteomes" id="UP000309667">
    <property type="component" value="Unassembled WGS sequence"/>
</dbReference>
<dbReference type="InterPro" id="IPR008949">
    <property type="entry name" value="Isoprenoid_synthase_dom_sf"/>
</dbReference>
<name>A0ABY2QVC8_9HYPH</name>
<evidence type="ECO:0000313" key="2">
    <source>
        <dbReference type="EMBL" id="THV15033.1"/>
    </source>
</evidence>
<dbReference type="RefSeq" id="WP_136557324.1">
    <property type="nucleotide sequence ID" value="NZ_STGT01000002.1"/>
</dbReference>
<dbReference type="SUPFAM" id="SSF48576">
    <property type="entry name" value="Terpenoid synthases"/>
    <property type="match status" value="1"/>
</dbReference>
<protein>
    <submittedName>
        <fullName evidence="2">Phytoene/squalene synthase family protein</fullName>
    </submittedName>
</protein>
<accession>A0ABY2QVC8</accession>
<gene>
    <name evidence="2" type="ORF">E9677_06610</name>
</gene>
<evidence type="ECO:0000313" key="3">
    <source>
        <dbReference type="Proteomes" id="UP000309667"/>
    </source>
</evidence>
<proteinExistence type="predicted"/>
<dbReference type="CDD" id="cd00683">
    <property type="entry name" value="Trans_IPPS_HH"/>
    <property type="match status" value="1"/>
</dbReference>
<dbReference type="InterPro" id="IPR002060">
    <property type="entry name" value="Squ/phyt_synthse"/>
</dbReference>
<sequence>MNTPDASNSHAHLARPLTRRPILLNYGFSGDVEDERACSAAIRRGSKSFHLASLLLPAQTRQAARALYAFCRHSDDLIDDPRSGMPALIRLRQRLDMIYVGEPAPFACDRAFARVVHEHAIPKPVVEALLDGFAMDLDGRRHQTIDDVKAYATCVASSVGLMMASVMGVSDRAALARAADLGIAMQLTNIARDVGEDARNGRLYLPLDWLEEHGIDAEAFLREPEFSPALAKVVERLLNEAARHYRLGHAGICSLPKPCRHAIRTAALVYEAIGTSIAGNGYDSVSNRATTGLGTKIGLMIRARYEDSRWTATAIRDLHSRADPAARELVTVSGSLQQSRSLLRSTASEATDDDNTIGRVTDILLRLHADARTQALERRRAARDKVATLA</sequence>
<dbReference type="SFLD" id="SFLDS00005">
    <property type="entry name" value="Isoprenoid_Synthase_Type_I"/>
    <property type="match status" value="1"/>
</dbReference>
<reference evidence="2 3" key="1">
    <citation type="submission" date="2019-04" db="EMBL/GenBank/DDBJ databases">
        <title>Genome sequence of strain 7209-2.</title>
        <authorList>
            <person name="Gao J."/>
            <person name="Sun J."/>
        </authorList>
    </citation>
    <scope>NUCLEOTIDE SEQUENCE [LARGE SCALE GENOMIC DNA]</scope>
    <source>
        <strain evidence="2 3">7209-2</strain>
    </source>
</reference>
<comment type="caution">
    <text evidence="2">The sequence shown here is derived from an EMBL/GenBank/DDBJ whole genome shotgun (WGS) entry which is preliminary data.</text>
</comment>
<dbReference type="InterPro" id="IPR033904">
    <property type="entry name" value="Trans_IPPS_HH"/>
</dbReference>
<organism evidence="2 3">
    <name type="scientific">Rhizobium rhizophilum</name>
    <dbReference type="NCBI Taxonomy" id="1850373"/>
    <lineage>
        <taxon>Bacteria</taxon>
        <taxon>Pseudomonadati</taxon>
        <taxon>Pseudomonadota</taxon>
        <taxon>Alphaproteobacteria</taxon>
        <taxon>Hyphomicrobiales</taxon>
        <taxon>Rhizobiaceae</taxon>
        <taxon>Rhizobium/Agrobacterium group</taxon>
        <taxon>Rhizobium</taxon>
    </lineage>
</organism>
<dbReference type="SFLD" id="SFLDG01018">
    <property type="entry name" value="Squalene/Phytoene_Synthase_Lik"/>
    <property type="match status" value="1"/>
</dbReference>
<keyword evidence="1" id="KW-0808">Transferase</keyword>
<dbReference type="InterPro" id="IPR044843">
    <property type="entry name" value="Trans_IPPS_bact-type"/>
</dbReference>
<dbReference type="Pfam" id="PF00494">
    <property type="entry name" value="SQS_PSY"/>
    <property type="match status" value="1"/>
</dbReference>